<reference evidence="1 2" key="2">
    <citation type="journal article" date="2015" name="Eukaryot. Cell">
        <title>Asexual propagation of a virulent clone complex in a human and feline outbreak of sporotrichosis.</title>
        <authorList>
            <person name="Teixeira Mde M."/>
            <person name="Rodrigues A.M."/>
            <person name="Tsui C.K."/>
            <person name="de Almeida L.G."/>
            <person name="Van Diepeningen A.D."/>
            <person name="van den Ende B.G."/>
            <person name="Fernandes G.F."/>
            <person name="Kano R."/>
            <person name="Hamelin R.C."/>
            <person name="Lopes-Bezerra L.M."/>
            <person name="Vasconcelos A.T."/>
            <person name="de Hoog S."/>
            <person name="de Camargo Z.P."/>
            <person name="Felipe M.S."/>
        </authorList>
    </citation>
    <scope>NUCLEOTIDE SEQUENCE [LARGE SCALE GENOMIC DNA]</scope>
    <source>
        <strain evidence="1 2">1099-18</strain>
    </source>
</reference>
<sequence length="159" mass="16706">MGKGQRAGPVDWTANFHGHVEADGAVSIEAAHHDGTANSSHIASDYGRSQLGVLLLQLTLSQEPSKDSVTAALPALTVSLSPLENSIPTRPWLMRVTSWSTGVVASVIFRCDQHPLVVAIGAWEAQSCTMAITKLVVDVGGLKAQYVGSTGERAGLSEM</sequence>
<protein>
    <submittedName>
        <fullName evidence="1">Uncharacterized protein</fullName>
    </submittedName>
</protein>
<gene>
    <name evidence="1" type="ORF">SPSK_05629</name>
</gene>
<dbReference type="Proteomes" id="UP000033710">
    <property type="component" value="Unassembled WGS sequence"/>
</dbReference>
<reference evidence="1 2" key="1">
    <citation type="journal article" date="2014" name="BMC Genomics">
        <title>Comparative genomics of the major fungal agents of human and animal Sporotrichosis: Sporothrix schenckii and Sporothrix brasiliensis.</title>
        <authorList>
            <person name="Teixeira M.M."/>
            <person name="de Almeida L.G."/>
            <person name="Kubitschek-Barreira P."/>
            <person name="Alves F.L."/>
            <person name="Kioshima E.S."/>
            <person name="Abadio A.K."/>
            <person name="Fernandes L."/>
            <person name="Derengowski L.S."/>
            <person name="Ferreira K.S."/>
            <person name="Souza R.C."/>
            <person name="Ruiz J.C."/>
            <person name="de Andrade N.C."/>
            <person name="Paes H.C."/>
            <person name="Nicola A.M."/>
            <person name="Albuquerque P."/>
            <person name="Gerber A.L."/>
            <person name="Martins V.P."/>
            <person name="Peconick L.D."/>
            <person name="Neto A.V."/>
            <person name="Chaucanez C.B."/>
            <person name="Silva P.A."/>
            <person name="Cunha O.L."/>
            <person name="de Oliveira F.F."/>
            <person name="dos Santos T.C."/>
            <person name="Barros A.L."/>
            <person name="Soares M.A."/>
            <person name="de Oliveira L.M."/>
            <person name="Marini M.M."/>
            <person name="Villalobos-Duno H."/>
            <person name="Cunha M.M."/>
            <person name="de Hoog S."/>
            <person name="da Silveira J.F."/>
            <person name="Henrissat B."/>
            <person name="Nino-Vega G.A."/>
            <person name="Cisalpino P.S."/>
            <person name="Mora-Montes H.M."/>
            <person name="Almeida S.R."/>
            <person name="Stajich J.E."/>
            <person name="Lopes-Bezerra L.M."/>
            <person name="Vasconcelos A.T."/>
            <person name="Felipe M.S."/>
        </authorList>
    </citation>
    <scope>NUCLEOTIDE SEQUENCE [LARGE SCALE GENOMIC DNA]</scope>
    <source>
        <strain evidence="1 2">1099-18</strain>
    </source>
</reference>
<evidence type="ECO:0000313" key="2">
    <source>
        <dbReference type="Proteomes" id="UP000033710"/>
    </source>
</evidence>
<name>A0A0F2LS89_SPOSC</name>
<dbReference type="Gene3D" id="2.60.120.1620">
    <property type="match status" value="1"/>
</dbReference>
<dbReference type="EMBL" id="AXCR01000012">
    <property type="protein sequence ID" value="KJR80357.1"/>
    <property type="molecule type" value="Genomic_DNA"/>
</dbReference>
<dbReference type="VEuPathDB" id="FungiDB:SPSK_05629"/>
<organism evidence="1 2">
    <name type="scientific">Sporothrix schenckii 1099-18</name>
    <dbReference type="NCBI Taxonomy" id="1397361"/>
    <lineage>
        <taxon>Eukaryota</taxon>
        <taxon>Fungi</taxon>
        <taxon>Dikarya</taxon>
        <taxon>Ascomycota</taxon>
        <taxon>Pezizomycotina</taxon>
        <taxon>Sordariomycetes</taxon>
        <taxon>Sordariomycetidae</taxon>
        <taxon>Ophiostomatales</taxon>
        <taxon>Ophiostomataceae</taxon>
        <taxon>Sporothrix</taxon>
    </lineage>
</organism>
<evidence type="ECO:0000313" key="1">
    <source>
        <dbReference type="EMBL" id="KJR80357.1"/>
    </source>
</evidence>
<dbReference type="OrthoDB" id="10424871at2759"/>
<dbReference type="AlphaFoldDB" id="A0A0F2LS89"/>
<accession>A0A0F2LS89</accession>
<comment type="caution">
    <text evidence="1">The sequence shown here is derived from an EMBL/GenBank/DDBJ whole genome shotgun (WGS) entry which is preliminary data.</text>
</comment>
<dbReference type="GeneID" id="27667648"/>
<proteinExistence type="predicted"/>
<dbReference type="RefSeq" id="XP_016583033.1">
    <property type="nucleotide sequence ID" value="XM_016732371.1"/>
</dbReference>
<dbReference type="KEGG" id="ssck:SPSK_05629"/>